<dbReference type="PANTHER" id="PTHR12400:SF4">
    <property type="entry name" value="INOSITOL-TRISPHOSPHATE 3-KINASE B"/>
    <property type="match status" value="1"/>
</dbReference>
<evidence type="ECO:0000256" key="1">
    <source>
        <dbReference type="ARBA" id="ARBA00007374"/>
    </source>
</evidence>
<dbReference type="RefSeq" id="XP_015276360.1">
    <property type="nucleotide sequence ID" value="XM_015420874.1"/>
</dbReference>
<comment type="similarity">
    <text evidence="1 4">Belongs to the inositol phosphokinase (IPK) family.</text>
</comment>
<dbReference type="PANTHER" id="PTHR12400">
    <property type="entry name" value="INOSITOL POLYPHOSPHATE KINASE"/>
    <property type="match status" value="1"/>
</dbReference>
<feature type="region of interest" description="Disordered" evidence="5">
    <location>
        <begin position="164"/>
        <end position="510"/>
    </location>
</feature>
<dbReference type="GeneID" id="107118518"/>
<dbReference type="InterPro" id="IPR038286">
    <property type="entry name" value="IPK_sf"/>
</dbReference>
<evidence type="ECO:0000313" key="7">
    <source>
        <dbReference type="RefSeq" id="XP_015276360.1"/>
    </source>
</evidence>
<feature type="region of interest" description="Disordered" evidence="5">
    <location>
        <begin position="525"/>
        <end position="580"/>
    </location>
</feature>
<dbReference type="Pfam" id="PF03770">
    <property type="entry name" value="IPK"/>
    <property type="match status" value="1"/>
</dbReference>
<evidence type="ECO:0000256" key="2">
    <source>
        <dbReference type="ARBA" id="ARBA00022679"/>
    </source>
</evidence>
<feature type="compositionally biased region" description="Polar residues" evidence="5">
    <location>
        <begin position="254"/>
        <end position="263"/>
    </location>
</feature>
<evidence type="ECO:0000256" key="4">
    <source>
        <dbReference type="RuleBase" id="RU363090"/>
    </source>
</evidence>
<gene>
    <name evidence="7" type="primary">ITPKB</name>
</gene>
<protein>
    <recommendedName>
        <fullName evidence="4">Kinase</fullName>
        <ecNumber evidence="4">2.7.-.-</ecNumber>
    </recommendedName>
</protein>
<feature type="compositionally biased region" description="Low complexity" evidence="5">
    <location>
        <begin position="545"/>
        <end position="558"/>
    </location>
</feature>
<dbReference type="SUPFAM" id="SSF56104">
    <property type="entry name" value="SAICAR synthase-like"/>
    <property type="match status" value="1"/>
</dbReference>
<proteinExistence type="inferred from homology"/>
<accession>A0ABM1KRM3</accession>
<feature type="compositionally biased region" description="Basic and acidic residues" evidence="5">
    <location>
        <begin position="277"/>
        <end position="288"/>
    </location>
</feature>
<organism evidence="6 7">
    <name type="scientific">Gekko japonicus</name>
    <name type="common">Schlegel's Japanese gecko</name>
    <dbReference type="NCBI Taxonomy" id="146911"/>
    <lineage>
        <taxon>Eukaryota</taxon>
        <taxon>Metazoa</taxon>
        <taxon>Chordata</taxon>
        <taxon>Craniata</taxon>
        <taxon>Vertebrata</taxon>
        <taxon>Euteleostomi</taxon>
        <taxon>Lepidosauria</taxon>
        <taxon>Squamata</taxon>
        <taxon>Bifurcata</taxon>
        <taxon>Gekkota</taxon>
        <taxon>Gekkonidae</taxon>
        <taxon>Gekkoninae</taxon>
        <taxon>Gekko</taxon>
    </lineage>
</organism>
<evidence type="ECO:0000256" key="3">
    <source>
        <dbReference type="ARBA" id="ARBA00022777"/>
    </source>
</evidence>
<name>A0ABM1KRM3_GEKJA</name>
<evidence type="ECO:0000313" key="6">
    <source>
        <dbReference type="Proteomes" id="UP000694871"/>
    </source>
</evidence>
<keyword evidence="2 4" id="KW-0808">Transferase</keyword>
<keyword evidence="6" id="KW-1185">Reference proteome</keyword>
<dbReference type="InterPro" id="IPR005522">
    <property type="entry name" value="IPK"/>
</dbReference>
<dbReference type="Proteomes" id="UP000694871">
    <property type="component" value="Unplaced"/>
</dbReference>
<evidence type="ECO:0000256" key="5">
    <source>
        <dbReference type="SAM" id="MobiDB-lite"/>
    </source>
</evidence>
<keyword evidence="3 4" id="KW-0418">Kinase</keyword>
<feature type="region of interest" description="Disordered" evidence="5">
    <location>
        <begin position="15"/>
        <end position="142"/>
    </location>
</feature>
<reference evidence="7" key="1">
    <citation type="submission" date="2025-08" db="UniProtKB">
        <authorList>
            <consortium name="RefSeq"/>
        </authorList>
    </citation>
    <scope>IDENTIFICATION</scope>
</reference>
<dbReference type="Gene3D" id="3.30.470.160">
    <property type="entry name" value="Inositol polyphosphate kinase"/>
    <property type="match status" value="1"/>
</dbReference>
<feature type="compositionally biased region" description="Polar residues" evidence="5">
    <location>
        <begin position="342"/>
        <end position="353"/>
    </location>
</feature>
<feature type="compositionally biased region" description="Basic and acidic residues" evidence="5">
    <location>
        <begin position="303"/>
        <end position="327"/>
    </location>
</feature>
<feature type="compositionally biased region" description="Low complexity" evidence="5">
    <location>
        <begin position="63"/>
        <end position="91"/>
    </location>
</feature>
<sequence>MAVSCYALNSLVIMKSGEEEEEKRGGGGRSKTPPLTRRQVLPGLVRGSERHSSYCPLPRRSVGSSSSSSSSPSSSSSAAAAAGSAFLFPSAEQPEAAEDAAGARGTPRRLSSPSWANRLGQGPQARPPSRSPSPGSARILQRELQNVQVTQKVGLFEAHIQAQSSGAATLLKSPRPSRRRSPSPSPPWLAQLPVGIPARGTRKREDEEGKMKGPGSPLSPLETKGRTLEEEWDQGATDKTEESSRSPGAPGTTEMENGLSSTQRPEEVEMGSSRLSRVQDSKEVEKGSRSSQAPLSDEAEEDVFSKRHCWDEMERAKGISKVEDSGKARRMGSSGRQDLAENKSSSLEGQNSKVLDLASGCPGAQVSGGTGSGRQPREGGGRHSGGLDGAERSFKDPGFSEAQQGRSSFDRGQGSETRELPLGEQLQEAGIPPCPARTDEKEDNSSRSLLVLADSRKKPLPSPSEPLSELMAEVTGDGLQGKQPGEQLPPSTEAGEQQWKSLGEGEGCCRGSSSIPAVIVTDLGTEEEGEAGESPPKNMSIRKLSSSSASSTGFSSSWEESEEDISSDPERSLDQSPAFLQTLDKPRVSKSWRKIKNMVHWSPFVMSFKKKYPWIQLAGHAGSFKAAANGRILKKHCESEQRCLNRLMDDVLRPYVPAYHGDIVKDGERYNQMEDLLADFDSPCVMDCKMGVRTYLEEELTKARKKPSLRKDMYQKMIEVDPEAPTEEENAQHAVTKPRYMQWRETISSTATLGFRIEGIKKEDGSVNRDFKKTRTKEQVMEAFREFTKGNCNILNSYLNRLKGIRATLETSPFFKCHEVIGSSLLFIHDKREQAKVWMIDFGKTTPLPEGQVLQHSVPWVEGNREDGYLWGLDNLIEILTELAQSEDLH</sequence>
<dbReference type="EC" id="2.7.-.-" evidence="4"/>